<comment type="caution">
    <text evidence="2">The sequence shown here is derived from an EMBL/GenBank/DDBJ whole genome shotgun (WGS) entry which is preliminary data.</text>
</comment>
<proteinExistence type="predicted"/>
<organism evidence="2 3">
    <name type="scientific">Colwellia psychrerythraea</name>
    <name type="common">Vibrio psychroerythus</name>
    <dbReference type="NCBI Taxonomy" id="28229"/>
    <lineage>
        <taxon>Bacteria</taxon>
        <taxon>Pseudomonadati</taxon>
        <taxon>Pseudomonadota</taxon>
        <taxon>Gammaproteobacteria</taxon>
        <taxon>Alteromonadales</taxon>
        <taxon>Colwelliaceae</taxon>
        <taxon>Colwellia</taxon>
    </lineage>
</organism>
<protein>
    <submittedName>
        <fullName evidence="2">Uncharacterized protein</fullName>
    </submittedName>
</protein>
<evidence type="ECO:0000313" key="3">
    <source>
        <dbReference type="Proteomes" id="UP000029868"/>
    </source>
</evidence>
<dbReference type="EMBL" id="JQEC01000016">
    <property type="protein sequence ID" value="KGJ94959.1"/>
    <property type="molecule type" value="Genomic_DNA"/>
</dbReference>
<feature type="transmembrane region" description="Helical" evidence="1">
    <location>
        <begin position="6"/>
        <end position="26"/>
    </location>
</feature>
<dbReference type="PATRIC" id="fig|28229.3.peg.1812"/>
<keyword evidence="1" id="KW-0812">Transmembrane</keyword>
<name>A0A099KW46_COLPS</name>
<accession>A0A099KW46</accession>
<dbReference type="OrthoDB" id="6388324at2"/>
<gene>
    <name evidence="2" type="ORF">GAB14E_2193</name>
</gene>
<keyword evidence="1" id="KW-1133">Transmembrane helix</keyword>
<keyword evidence="1" id="KW-0472">Membrane</keyword>
<evidence type="ECO:0000313" key="2">
    <source>
        <dbReference type="EMBL" id="KGJ94959.1"/>
    </source>
</evidence>
<evidence type="ECO:0000256" key="1">
    <source>
        <dbReference type="SAM" id="Phobius"/>
    </source>
</evidence>
<dbReference type="RefSeq" id="WP_033081852.1">
    <property type="nucleotide sequence ID" value="NZ_JQEC01000016.1"/>
</dbReference>
<dbReference type="AlphaFoldDB" id="A0A099KW46"/>
<sequence>MQDLFYLMLAPWLFFVVLAIAACWLLKLAKKRKGIAFAFGVFVQMFSPDPMVEQTIKMVQVDKRVVKQKATQTKGKKIEY</sequence>
<reference evidence="2 3" key="1">
    <citation type="submission" date="2014-08" db="EMBL/GenBank/DDBJ databases">
        <title>Genomic and Phenotypic Diversity of Colwellia psychrerythraea strains from Disparate Marine Basins.</title>
        <authorList>
            <person name="Techtmann S.M."/>
            <person name="Stelling S.C."/>
            <person name="Utturkar S.M."/>
            <person name="Alshibli N."/>
            <person name="Harris A."/>
            <person name="Brown S.D."/>
            <person name="Hazen T.C."/>
        </authorList>
    </citation>
    <scope>NUCLEOTIDE SEQUENCE [LARGE SCALE GENOMIC DNA]</scope>
    <source>
        <strain evidence="2 3">GAB14E</strain>
    </source>
</reference>
<dbReference type="Proteomes" id="UP000029868">
    <property type="component" value="Unassembled WGS sequence"/>
</dbReference>